<accession>A0A2S5BIW6</accession>
<dbReference type="EMBL" id="PJQD01000002">
    <property type="protein sequence ID" value="POY76712.1"/>
    <property type="molecule type" value="Genomic_DNA"/>
</dbReference>
<feature type="transmembrane region" description="Helical" evidence="6">
    <location>
        <begin position="316"/>
        <end position="335"/>
    </location>
</feature>
<organism evidence="7 8">
    <name type="scientific">Rhodotorula taiwanensis</name>
    <dbReference type="NCBI Taxonomy" id="741276"/>
    <lineage>
        <taxon>Eukaryota</taxon>
        <taxon>Fungi</taxon>
        <taxon>Dikarya</taxon>
        <taxon>Basidiomycota</taxon>
        <taxon>Pucciniomycotina</taxon>
        <taxon>Microbotryomycetes</taxon>
        <taxon>Sporidiobolales</taxon>
        <taxon>Sporidiobolaceae</taxon>
        <taxon>Rhodotorula</taxon>
    </lineage>
</organism>
<dbReference type="PANTHER" id="PTHR16201:SF11">
    <property type="entry name" value="PQ-LOOP REPEAT-CONTAINING PROTEIN"/>
    <property type="match status" value="1"/>
</dbReference>
<feature type="transmembrane region" description="Helical" evidence="6">
    <location>
        <begin position="381"/>
        <end position="401"/>
    </location>
</feature>
<dbReference type="Pfam" id="PF04193">
    <property type="entry name" value="PQ-loop"/>
    <property type="match status" value="2"/>
</dbReference>
<feature type="compositionally biased region" description="Low complexity" evidence="5">
    <location>
        <begin position="196"/>
        <end position="206"/>
    </location>
</feature>
<evidence type="ECO:0000256" key="3">
    <source>
        <dbReference type="ARBA" id="ARBA00022989"/>
    </source>
</evidence>
<dbReference type="Gene3D" id="1.20.1280.290">
    <property type="match status" value="2"/>
</dbReference>
<evidence type="ECO:0000313" key="7">
    <source>
        <dbReference type="EMBL" id="POY76712.1"/>
    </source>
</evidence>
<feature type="region of interest" description="Disordered" evidence="5">
    <location>
        <begin position="282"/>
        <end position="311"/>
    </location>
</feature>
<dbReference type="GO" id="GO:0016020">
    <property type="term" value="C:membrane"/>
    <property type="evidence" value="ECO:0007669"/>
    <property type="project" value="UniProtKB-SubCell"/>
</dbReference>
<keyword evidence="3 6" id="KW-1133">Transmembrane helix</keyword>
<protein>
    <submittedName>
        <fullName evidence="7">Uncharacterized protein</fullName>
    </submittedName>
</protein>
<feature type="compositionally biased region" description="Basic and acidic residues" evidence="5">
    <location>
        <begin position="503"/>
        <end position="512"/>
    </location>
</feature>
<reference evidence="7 8" key="1">
    <citation type="journal article" date="2018" name="Front. Microbiol.">
        <title>Prospects for Fungal Bioremediation of Acidic Radioactive Waste Sites: Characterization and Genome Sequence of Rhodotorula taiwanensis MD1149.</title>
        <authorList>
            <person name="Tkavc R."/>
            <person name="Matrosova V.Y."/>
            <person name="Grichenko O.E."/>
            <person name="Gostincar C."/>
            <person name="Volpe R.P."/>
            <person name="Klimenkova P."/>
            <person name="Gaidamakova E.K."/>
            <person name="Zhou C.E."/>
            <person name="Stewart B.J."/>
            <person name="Lyman M.G."/>
            <person name="Malfatti S.A."/>
            <person name="Rubinfeld B."/>
            <person name="Courtot M."/>
            <person name="Singh J."/>
            <person name="Dalgard C.L."/>
            <person name="Hamilton T."/>
            <person name="Frey K.G."/>
            <person name="Gunde-Cimerman N."/>
            <person name="Dugan L."/>
            <person name="Daly M.J."/>
        </authorList>
    </citation>
    <scope>NUCLEOTIDE SEQUENCE [LARGE SCALE GENOMIC DNA]</scope>
    <source>
        <strain evidence="7 8">MD1149</strain>
    </source>
</reference>
<evidence type="ECO:0000256" key="4">
    <source>
        <dbReference type="ARBA" id="ARBA00023136"/>
    </source>
</evidence>
<dbReference type="SMART" id="SM00679">
    <property type="entry name" value="CTNS"/>
    <property type="match status" value="2"/>
</dbReference>
<comment type="subcellular location">
    <subcellularLocation>
        <location evidence="1">Membrane</location>
        <topology evidence="1">Multi-pass membrane protein</topology>
    </subcellularLocation>
</comment>
<feature type="compositionally biased region" description="Pro residues" evidence="5">
    <location>
        <begin position="290"/>
        <end position="299"/>
    </location>
</feature>
<dbReference type="Proteomes" id="UP000237144">
    <property type="component" value="Unassembled WGS sequence"/>
</dbReference>
<evidence type="ECO:0000256" key="6">
    <source>
        <dbReference type="SAM" id="Phobius"/>
    </source>
</evidence>
<feature type="compositionally biased region" description="Low complexity" evidence="5">
    <location>
        <begin position="492"/>
        <end position="502"/>
    </location>
</feature>
<dbReference type="AlphaFoldDB" id="A0A2S5BIW6"/>
<feature type="transmembrane region" description="Helical" evidence="6">
    <location>
        <begin position="54"/>
        <end position="76"/>
    </location>
</feature>
<evidence type="ECO:0000256" key="5">
    <source>
        <dbReference type="SAM" id="MobiDB-lite"/>
    </source>
</evidence>
<feature type="transmembrane region" description="Helical" evidence="6">
    <location>
        <begin position="88"/>
        <end position="108"/>
    </location>
</feature>
<keyword evidence="4 6" id="KW-0472">Membrane</keyword>
<feature type="transmembrane region" description="Helical" evidence="6">
    <location>
        <begin position="259"/>
        <end position="281"/>
    </location>
</feature>
<feature type="transmembrane region" description="Helical" evidence="6">
    <location>
        <begin position="347"/>
        <end position="369"/>
    </location>
</feature>
<dbReference type="PANTHER" id="PTHR16201">
    <property type="entry name" value="SEVEN TRANSMEMBRANE PROTEIN 1-RELATED"/>
    <property type="match status" value="1"/>
</dbReference>
<proteinExistence type="predicted"/>
<dbReference type="InterPro" id="IPR006603">
    <property type="entry name" value="PQ-loop_rpt"/>
</dbReference>
<evidence type="ECO:0000313" key="8">
    <source>
        <dbReference type="Proteomes" id="UP000237144"/>
    </source>
</evidence>
<name>A0A2S5BIW6_9BASI</name>
<dbReference type="InterPro" id="IPR051415">
    <property type="entry name" value="LAAT-1"/>
</dbReference>
<feature type="region of interest" description="Disordered" evidence="5">
    <location>
        <begin position="475"/>
        <end position="512"/>
    </location>
</feature>
<feature type="transmembrane region" description="Helical" evidence="6">
    <location>
        <begin position="128"/>
        <end position="149"/>
    </location>
</feature>
<feature type="compositionally biased region" description="Basic and acidic residues" evidence="5">
    <location>
        <begin position="423"/>
        <end position="443"/>
    </location>
</feature>
<dbReference type="OrthoDB" id="19344at2759"/>
<feature type="region of interest" description="Disordered" evidence="5">
    <location>
        <begin position="190"/>
        <end position="226"/>
    </location>
</feature>
<gene>
    <name evidence="7" type="ORF">BMF94_0304</name>
</gene>
<feature type="region of interest" description="Disordered" evidence="5">
    <location>
        <begin position="419"/>
        <end position="443"/>
    </location>
</feature>
<keyword evidence="8" id="KW-1185">Reference proteome</keyword>
<keyword evidence="2 6" id="KW-0812">Transmembrane</keyword>
<evidence type="ECO:0000256" key="1">
    <source>
        <dbReference type="ARBA" id="ARBA00004141"/>
    </source>
</evidence>
<comment type="caution">
    <text evidence="7">The sequence shown here is derived from an EMBL/GenBank/DDBJ whole genome shotgun (WGS) entry which is preliminary data.</text>
</comment>
<evidence type="ECO:0000256" key="2">
    <source>
        <dbReference type="ARBA" id="ARBA00022692"/>
    </source>
</evidence>
<sequence>MVAARPPPLWSAGAHAATAAVTTPYDSPIHLLHSRPVPSPHTCKASYQHDPTAFVLSLLIIAGLVVSYVPQWVRIIRHKNSEGFSPMFLLLGATSSASSLANIVTLQWSQVACCRYLSAGQCFEQVLGIGQVLMAWLCFSVIFLLYLIYYPLSSKYVQSVPIASSALPTSHRRSIARSLVPKFMRTTTPHGLIRPSLSSSTIASDLSSEDEGYTDSESRGGAAGGVSRARFHPANFILPGQLRRGEIILSSEYRHAVSLFLLTVLHFTLTFLTTAILITTLPTSTDQPTNPTPTPPWEPLPGEGGGGREHPSERAVRVWATTVGLMSVVLACVQYTPQLVHTYQRKLVGSLSIPMMLIQTPGSFVFVYTLAIRPNVDVTGWLTYFITGLLQGYLLVLCILYKRRQRSLGVDDWGNPLPGIEGDAERNRAARNGGETERERAEARSLPVAIEADPEAAANSANTLMIGGRTYERRKGGSFAGSSAARGGGGAAAAAAAASRSRSPTERDRLLG</sequence>